<reference evidence="3 4" key="1">
    <citation type="submission" date="2019-07" db="EMBL/GenBank/DDBJ databases">
        <title>Draft genome assembly of a fouling barnacle, Amphibalanus amphitrite (Darwin, 1854): The first reference genome for Thecostraca.</title>
        <authorList>
            <person name="Kim W."/>
        </authorList>
    </citation>
    <scope>NUCLEOTIDE SEQUENCE [LARGE SCALE GENOMIC DNA]</scope>
    <source>
        <strain evidence="3">SNU_AA5</strain>
        <tissue evidence="3">Soma without cirri and trophi</tissue>
    </source>
</reference>
<keyword evidence="4" id="KW-1185">Reference proteome</keyword>
<evidence type="ECO:0000313" key="3">
    <source>
        <dbReference type="EMBL" id="KAF0309854.1"/>
    </source>
</evidence>
<feature type="domain" description="Glutaredoxin" evidence="2">
    <location>
        <begin position="348"/>
        <end position="412"/>
    </location>
</feature>
<proteinExistence type="predicted"/>
<dbReference type="AlphaFoldDB" id="A0A6A4X146"/>
<dbReference type="Pfam" id="PF00462">
    <property type="entry name" value="Glutaredoxin"/>
    <property type="match status" value="1"/>
</dbReference>
<feature type="region of interest" description="Disordered" evidence="1">
    <location>
        <begin position="1"/>
        <end position="71"/>
    </location>
</feature>
<dbReference type="PANTHER" id="PTHR46990:SF1">
    <property type="entry name" value="GLUTAREDOXIN DOMAIN-CONTAINING CYSTEINE-RICH PROTEIN 1"/>
    <property type="match status" value="1"/>
</dbReference>
<dbReference type="EMBL" id="VIIS01000368">
    <property type="protein sequence ID" value="KAF0309853.1"/>
    <property type="molecule type" value="Genomic_DNA"/>
</dbReference>
<dbReference type="InterPro" id="IPR002109">
    <property type="entry name" value="Glutaredoxin"/>
</dbReference>
<dbReference type="Pfam" id="PF23733">
    <property type="entry name" value="GRXCR1-2_C"/>
    <property type="match status" value="1"/>
</dbReference>
<dbReference type="Gene3D" id="3.40.30.10">
    <property type="entry name" value="Glutaredoxin"/>
    <property type="match status" value="1"/>
</dbReference>
<dbReference type="GO" id="GO:0007605">
    <property type="term" value="P:sensory perception of sound"/>
    <property type="evidence" value="ECO:0007669"/>
    <property type="project" value="InterPro"/>
</dbReference>
<dbReference type="Proteomes" id="UP000440578">
    <property type="component" value="Unassembled WGS sequence"/>
</dbReference>
<organism evidence="3 4">
    <name type="scientific">Amphibalanus amphitrite</name>
    <name type="common">Striped barnacle</name>
    <name type="synonym">Balanus amphitrite</name>
    <dbReference type="NCBI Taxonomy" id="1232801"/>
    <lineage>
        <taxon>Eukaryota</taxon>
        <taxon>Metazoa</taxon>
        <taxon>Ecdysozoa</taxon>
        <taxon>Arthropoda</taxon>
        <taxon>Crustacea</taxon>
        <taxon>Multicrustacea</taxon>
        <taxon>Cirripedia</taxon>
        <taxon>Thoracica</taxon>
        <taxon>Thoracicalcarea</taxon>
        <taxon>Balanomorpha</taxon>
        <taxon>Balanoidea</taxon>
        <taxon>Balanidae</taxon>
        <taxon>Amphibalaninae</taxon>
        <taxon>Amphibalanus</taxon>
    </lineage>
</organism>
<feature type="compositionally biased region" description="Low complexity" evidence="1">
    <location>
        <begin position="83"/>
        <end position="98"/>
    </location>
</feature>
<dbReference type="EMBL" id="VIIS01000368">
    <property type="protein sequence ID" value="KAF0309854.1"/>
    <property type="molecule type" value="Genomic_DNA"/>
</dbReference>
<feature type="compositionally biased region" description="Polar residues" evidence="1">
    <location>
        <begin position="114"/>
        <end position="129"/>
    </location>
</feature>
<sequence length="495" mass="52998">MVRNKRAAPAAPPTAALSPPLVQTVPWSADRRKARAPPPPSSPTTARSTMPTSVEKTGGVLPPLPARGTARFCLGPYERRGVGAAADSADGGSLGVDSEGSSTDVGVCMDDSASDASQESLVTSDSAVSSPPARRIGRRSPGAGSTDGAAISPGATQKSSGARTVSESRSAGGKAPRTQTVSINWTPAPAEKTTSQVISVNAADYREHFDSEEVIIFFQDVTDIVSFAYSIASSSSFCFDSGKHIHRLPTRTFAERQRRPCSAPAMPPLPEPGFQFHLREAAPGGEQGESADGFAGVRDFLAPAAPIHSSRGTVRGVKDRVRAGIATFLQDNSTAKVLKVREQGRLVVYVTSMGIVRPTYQQCQRVRQILRQLMAEFEERDLFLSVDHQQELQRRLGADRVTPPQVFIDGNLLGGAEVVERLNETGELRRMLKRFKMVGPPSSCGKCGGFRMLPCTSCNGSKKSCHRNHFTEQWVVLRCGACDQSGLIRCDLCLS</sequence>
<accession>A0A6A4X146</accession>
<feature type="compositionally biased region" description="Low complexity" evidence="1">
    <location>
        <begin position="43"/>
        <end position="52"/>
    </location>
</feature>
<name>A0A6A4X146_AMPAM</name>
<dbReference type="InterPro" id="IPR042797">
    <property type="entry name" value="GRXCR1"/>
</dbReference>
<evidence type="ECO:0000256" key="1">
    <source>
        <dbReference type="SAM" id="MobiDB-lite"/>
    </source>
</evidence>
<protein>
    <submittedName>
        <fullName evidence="3">Glutaredoxin domain-containing cysteine-rich protein</fullName>
    </submittedName>
</protein>
<dbReference type="CDD" id="cd03031">
    <property type="entry name" value="GRX_GRX_like"/>
    <property type="match status" value="1"/>
</dbReference>
<dbReference type="PANTHER" id="PTHR46990">
    <property type="entry name" value="GLUTAREDOXIN DOMAIN-CONTAINING CYSTEINE-RICH PROTEIN 1"/>
    <property type="match status" value="1"/>
</dbReference>
<feature type="compositionally biased region" description="Low complexity" evidence="1">
    <location>
        <begin position="7"/>
        <end position="20"/>
    </location>
</feature>
<dbReference type="OrthoDB" id="423313at2759"/>
<dbReference type="InterPro" id="IPR036249">
    <property type="entry name" value="Thioredoxin-like_sf"/>
</dbReference>
<evidence type="ECO:0000313" key="4">
    <source>
        <dbReference type="Proteomes" id="UP000440578"/>
    </source>
</evidence>
<evidence type="ECO:0000259" key="2">
    <source>
        <dbReference type="Pfam" id="PF00462"/>
    </source>
</evidence>
<feature type="compositionally biased region" description="Polar residues" evidence="1">
    <location>
        <begin position="154"/>
        <end position="169"/>
    </location>
</feature>
<dbReference type="SUPFAM" id="SSF52833">
    <property type="entry name" value="Thioredoxin-like"/>
    <property type="match status" value="1"/>
</dbReference>
<gene>
    <name evidence="3" type="ORF">FJT64_019056</name>
</gene>
<dbReference type="PROSITE" id="PS51354">
    <property type="entry name" value="GLUTAREDOXIN_2"/>
    <property type="match status" value="1"/>
</dbReference>
<feature type="region of interest" description="Disordered" evidence="1">
    <location>
        <begin position="83"/>
        <end position="186"/>
    </location>
</feature>
<comment type="caution">
    <text evidence="3">The sequence shown here is derived from an EMBL/GenBank/DDBJ whole genome shotgun (WGS) entry which is preliminary data.</text>
</comment>